<sequence length="352" mass="39386">MKLLYGIQGTGNGHISRARMMAKHFAARNVDVQYLFSGRAPDQYFDMAAFGDYLVYPGLSFATDKGRISNLKTLRQLRPIQFIRDLRALDLSAYDAIISDFEPLTAWAGRLQNKAVIGIGHQYAFAHDAVPENGADLRNKLIMRYFAPTKFRLGLHWDRFNGPIAPPIINPDERRLTADEHILVYLPFEDQQLVSAALQNISKYHFIQYSPDLTDAEIGNVSQRKTSLHGFKHDLCSARAVICNAGFELISECLHMGIPALAKPVSGQGEQLSNATALKHLKLADVMDTFSEQTIAQWLQNIPEQTPQHYPDVAEAICDWVLQGQWQENEALVSKLWQKTGNACSPASLSTS</sequence>
<evidence type="ECO:0000313" key="1">
    <source>
        <dbReference type="EMBL" id="GAA4104367.1"/>
    </source>
</evidence>
<dbReference type="SUPFAM" id="SSF53756">
    <property type="entry name" value="UDP-Glycosyltransferase/glycogen phosphorylase"/>
    <property type="match status" value="1"/>
</dbReference>
<dbReference type="NCBIfam" id="TIGR00661">
    <property type="entry name" value="MJ1255"/>
    <property type="match status" value="1"/>
</dbReference>
<keyword evidence="2" id="KW-1185">Reference proteome</keyword>
<accession>A0ABP7X498</accession>
<protein>
    <submittedName>
        <fullName evidence="1">Glycosyltransferase family protein</fullName>
    </submittedName>
</protein>
<dbReference type="EMBL" id="BAABDM010000009">
    <property type="protein sequence ID" value="GAA4104367.1"/>
    <property type="molecule type" value="Genomic_DNA"/>
</dbReference>
<gene>
    <name evidence="1" type="ORF">GCM10022414_33310</name>
</gene>
<dbReference type="RefSeq" id="WP_344938224.1">
    <property type="nucleotide sequence ID" value="NZ_BAABDM010000009.1"/>
</dbReference>
<name>A0ABP7X498_9GAMM</name>
<dbReference type="Gene3D" id="3.40.50.2000">
    <property type="entry name" value="Glycogen Phosphorylase B"/>
    <property type="match status" value="1"/>
</dbReference>
<dbReference type="Proteomes" id="UP001500392">
    <property type="component" value="Unassembled WGS sequence"/>
</dbReference>
<reference evidence="2" key="1">
    <citation type="journal article" date="2019" name="Int. J. Syst. Evol. Microbiol.">
        <title>The Global Catalogue of Microorganisms (GCM) 10K type strain sequencing project: providing services to taxonomists for standard genome sequencing and annotation.</title>
        <authorList>
            <consortium name="The Broad Institute Genomics Platform"/>
            <consortium name="The Broad Institute Genome Sequencing Center for Infectious Disease"/>
            <person name="Wu L."/>
            <person name="Ma J."/>
        </authorList>
    </citation>
    <scope>NUCLEOTIDE SEQUENCE [LARGE SCALE GENOMIC DNA]</scope>
    <source>
        <strain evidence="2">JCM 17304</strain>
    </source>
</reference>
<organism evidence="1 2">
    <name type="scientific">Zhongshania borealis</name>
    <dbReference type="NCBI Taxonomy" id="889488"/>
    <lineage>
        <taxon>Bacteria</taxon>
        <taxon>Pseudomonadati</taxon>
        <taxon>Pseudomonadota</taxon>
        <taxon>Gammaproteobacteria</taxon>
        <taxon>Cellvibrionales</taxon>
        <taxon>Spongiibacteraceae</taxon>
        <taxon>Zhongshania</taxon>
    </lineage>
</organism>
<evidence type="ECO:0000313" key="2">
    <source>
        <dbReference type="Proteomes" id="UP001500392"/>
    </source>
</evidence>
<proteinExistence type="predicted"/>
<comment type="caution">
    <text evidence="1">The sequence shown here is derived from an EMBL/GenBank/DDBJ whole genome shotgun (WGS) entry which is preliminary data.</text>
</comment>
<dbReference type="InterPro" id="IPR005262">
    <property type="entry name" value="MJ1255-like"/>
</dbReference>
<dbReference type="Pfam" id="PF13528">
    <property type="entry name" value="Glyco_trans_1_3"/>
    <property type="match status" value="1"/>
</dbReference>